<keyword evidence="1" id="KW-0812">Transmembrane</keyword>
<dbReference type="RefSeq" id="WP_089683472.1">
    <property type="nucleotide sequence ID" value="NZ_FNFO01000005.1"/>
</dbReference>
<gene>
    <name evidence="2" type="ORF">SAMN05421823_105298</name>
</gene>
<feature type="transmembrane region" description="Helical" evidence="1">
    <location>
        <begin position="43"/>
        <end position="61"/>
    </location>
</feature>
<dbReference type="Proteomes" id="UP000198510">
    <property type="component" value="Unassembled WGS sequence"/>
</dbReference>
<dbReference type="AlphaFoldDB" id="A0A1G9JF31"/>
<accession>A0A1G9JF31</accession>
<evidence type="ECO:0000256" key="1">
    <source>
        <dbReference type="SAM" id="Phobius"/>
    </source>
</evidence>
<protein>
    <recommendedName>
        <fullName evidence="4">Magnesium citrate secondary transporter</fullName>
    </recommendedName>
</protein>
<keyword evidence="1" id="KW-1133">Transmembrane helix</keyword>
<dbReference type="OrthoDB" id="1447802at2"/>
<evidence type="ECO:0000313" key="3">
    <source>
        <dbReference type="Proteomes" id="UP000198510"/>
    </source>
</evidence>
<evidence type="ECO:0008006" key="4">
    <source>
        <dbReference type="Google" id="ProtNLM"/>
    </source>
</evidence>
<evidence type="ECO:0000313" key="2">
    <source>
        <dbReference type="EMBL" id="SDL36189.1"/>
    </source>
</evidence>
<organism evidence="2 3">
    <name type="scientific">Catalinimonas alkaloidigena</name>
    <dbReference type="NCBI Taxonomy" id="1075417"/>
    <lineage>
        <taxon>Bacteria</taxon>
        <taxon>Pseudomonadati</taxon>
        <taxon>Bacteroidota</taxon>
        <taxon>Cytophagia</taxon>
        <taxon>Cytophagales</taxon>
        <taxon>Catalimonadaceae</taxon>
        <taxon>Catalinimonas</taxon>
    </lineage>
</organism>
<proteinExistence type="predicted"/>
<sequence>MKLTPLVHPLFLAAAALFGLHQFLQKGLRLAIPLLDNYLDDLLCLPVVLSLALVALREGVVRQPTYTLSTRQVVFATAYFALAFEVVIPHFHAGYTADLLDVVMYALGAWGFLRWLNRPAVTQPS</sequence>
<keyword evidence="3" id="KW-1185">Reference proteome</keyword>
<dbReference type="STRING" id="1075417.SAMN05421823_105298"/>
<keyword evidence="1" id="KW-0472">Membrane</keyword>
<dbReference type="EMBL" id="FNFO01000005">
    <property type="protein sequence ID" value="SDL36189.1"/>
    <property type="molecule type" value="Genomic_DNA"/>
</dbReference>
<reference evidence="2 3" key="1">
    <citation type="submission" date="2016-10" db="EMBL/GenBank/DDBJ databases">
        <authorList>
            <person name="de Groot N.N."/>
        </authorList>
    </citation>
    <scope>NUCLEOTIDE SEQUENCE [LARGE SCALE GENOMIC DNA]</scope>
    <source>
        <strain evidence="2 3">DSM 25186</strain>
    </source>
</reference>
<feature type="transmembrane region" description="Helical" evidence="1">
    <location>
        <begin position="73"/>
        <end position="93"/>
    </location>
</feature>
<name>A0A1G9JF31_9BACT</name>